<evidence type="ECO:0000259" key="9">
    <source>
        <dbReference type="Pfam" id="PF04547"/>
    </source>
</evidence>
<evidence type="ECO:0000256" key="8">
    <source>
        <dbReference type="RuleBase" id="RU280814"/>
    </source>
</evidence>
<proteinExistence type="inferred from homology"/>
<evidence type="ECO:0000256" key="5">
    <source>
        <dbReference type="ARBA" id="ARBA00022989"/>
    </source>
</evidence>
<feature type="transmembrane region" description="Helical" evidence="8">
    <location>
        <begin position="774"/>
        <end position="798"/>
    </location>
</feature>
<evidence type="ECO:0000256" key="3">
    <source>
        <dbReference type="ARBA" id="ARBA00022475"/>
    </source>
</evidence>
<evidence type="ECO:0000313" key="12">
    <source>
        <dbReference type="Proteomes" id="UP000242913"/>
    </source>
</evidence>
<sequence>MLTSSYVAGMKDDESDLHNKIPLSTQASIQTGISLCGNRKGYLKHNSCFECESLMDITELTERQRKCKISKLQRNDFETTYFKDGKRKIDYVLTYECNEIDDEKESSSVNDVGNSPHTRSREERKVMKRLQYEANLRQLGLELEHVEGKYCKRTHFVLVHAPFLLLMKQAESVSLKMPVLQSDVEGRTVLEGILDKFMKRFHFLTFDEKTNERLKEPNYFTAPFITAHLECYVGHENPDTFFDDSERSRLVYDLLIRTKYDIHETEKYRVGIERLIKNGTYTSAFPLHEKCEWNEYNADRSTDREFLYWNWARITNICKYQPLSLINGPTLLLRVLTRKSVSANETTENKFFLLDADRNIDCEVFVGNTLARKSDGILPGTVSCSFSNDICGSDGIGAEVILCPTCDRYCDYTRLNSSCIYSKLSYVFDNKSTVIFAAMMSIFATLFLEGWMRYHAEVAWKWGLLDLEVDEETIRPEYQLRVKKAKTMRINPVTQQLEPYLTFTHRFLRLIGSGITVLFFLFLVIAFVIGIIIYRIVFSQVLYRMDKMKPYANLFTFTTAATLNLIVILAMSYLYSYLALKLTDWECPRTQLEFDNSYTFKLSISLCIVSIIIRLSSVPGRHYFGLRPEECDPAGCMVELVIQLAIIMCGKQFWNGFVEFAWPVLMTWLRSLRLLETKKQRDERTKHELIEKLSGRGRIAKWEQDYILNPVYGQFLFDEYLEMVIQFGFVTLFVSAFPLAPLFALLNNIFEIRVDAYKYVVASRRPMPERARDIGIWLPILSMISRAAVLVNACIIAFTSDFIPRFVYRFVYMHDELYGYVNNSLSFYDSSEIFVKWSEFKNENITICRFRDYRKPPCTIGPLTNCDDDYGFTTQWWIVFTFRLAFVLIFEAMAMVKAMIAYVIPNIPANIFIQLQRQRFLARQARISDITSAVSARSGLEDSQDKVENSQVDCMEDELIFKPGKFENEQTSTELEKIMSSDFHKKAYSLLSLQTHESDSFHTCQSLLDSDEQI</sequence>
<comment type="caution">
    <text evidence="8">Lacks conserved residue(s) required for the propagation of feature annotation.</text>
</comment>
<reference evidence="11 12" key="1">
    <citation type="submission" date="2015-12" db="EMBL/GenBank/DDBJ databases">
        <title>Draft genome of the nematode, Onchocerca flexuosa.</title>
        <authorList>
            <person name="Mitreva M."/>
        </authorList>
    </citation>
    <scope>NUCLEOTIDE SEQUENCE [LARGE SCALE GENOMIC DNA]</scope>
    <source>
        <strain evidence="11">Red Deer</strain>
    </source>
</reference>
<organism evidence="11 12">
    <name type="scientific">Onchocerca flexuosa</name>
    <dbReference type="NCBI Taxonomy" id="387005"/>
    <lineage>
        <taxon>Eukaryota</taxon>
        <taxon>Metazoa</taxon>
        <taxon>Ecdysozoa</taxon>
        <taxon>Nematoda</taxon>
        <taxon>Chromadorea</taxon>
        <taxon>Rhabditida</taxon>
        <taxon>Spirurina</taxon>
        <taxon>Spiruromorpha</taxon>
        <taxon>Filarioidea</taxon>
        <taxon>Onchocercidae</taxon>
        <taxon>Onchocerca</taxon>
    </lineage>
</organism>
<keyword evidence="6 8" id="KW-0472">Membrane</keyword>
<feature type="transmembrane region" description="Helical" evidence="8">
    <location>
        <begin position="876"/>
        <end position="896"/>
    </location>
</feature>
<dbReference type="OrthoDB" id="296386at2759"/>
<gene>
    <name evidence="11" type="ORF">X798_01119</name>
</gene>
<feature type="domain" description="Anoctamin dimerisation" evidence="10">
    <location>
        <begin position="81"/>
        <end position="323"/>
    </location>
</feature>
<dbReference type="PANTHER" id="PTHR12308">
    <property type="entry name" value="ANOCTAMIN"/>
    <property type="match status" value="1"/>
</dbReference>
<feature type="transmembrane region" description="Helical" evidence="8">
    <location>
        <begin position="554"/>
        <end position="578"/>
    </location>
</feature>
<dbReference type="Pfam" id="PF16178">
    <property type="entry name" value="Anoct_dimer"/>
    <property type="match status" value="1"/>
</dbReference>
<dbReference type="Pfam" id="PF04547">
    <property type="entry name" value="Anoctamin"/>
    <property type="match status" value="1"/>
</dbReference>
<dbReference type="AlphaFoldDB" id="A0A238C4W0"/>
<accession>A0A238C4W0</accession>
<name>A0A238C4W0_9BILA</name>
<feature type="transmembrane region" description="Helical" evidence="8">
    <location>
        <begin position="507"/>
        <end position="534"/>
    </location>
</feature>
<keyword evidence="4 8" id="KW-0812">Transmembrane</keyword>
<keyword evidence="12" id="KW-1185">Reference proteome</keyword>
<dbReference type="GO" id="GO:0005886">
    <property type="term" value="C:plasma membrane"/>
    <property type="evidence" value="ECO:0007669"/>
    <property type="project" value="UniProtKB-SubCell"/>
</dbReference>
<evidence type="ECO:0000256" key="2">
    <source>
        <dbReference type="ARBA" id="ARBA00009671"/>
    </source>
</evidence>
<comment type="similarity">
    <text evidence="2 8">Belongs to the anoctamin family.</text>
</comment>
<dbReference type="InterPro" id="IPR049452">
    <property type="entry name" value="Anoctamin_TM"/>
</dbReference>
<comment type="subcellular location">
    <subcellularLocation>
        <location evidence="1">Cell membrane</location>
        <topology evidence="1">Multi-pass membrane protein</topology>
    </subcellularLocation>
    <subcellularLocation>
        <location evidence="8">Membrane</location>
        <topology evidence="8">Multi-pass membrane protein</topology>
    </subcellularLocation>
</comment>
<evidence type="ECO:0000256" key="1">
    <source>
        <dbReference type="ARBA" id="ARBA00004651"/>
    </source>
</evidence>
<dbReference type="InterPro" id="IPR007632">
    <property type="entry name" value="Anoctamin"/>
</dbReference>
<keyword evidence="7" id="KW-0325">Glycoprotein</keyword>
<evidence type="ECO:0000256" key="4">
    <source>
        <dbReference type="ARBA" id="ARBA00022692"/>
    </source>
</evidence>
<protein>
    <recommendedName>
        <fullName evidence="8">Anoctamin</fullName>
    </recommendedName>
</protein>
<dbReference type="GO" id="GO:0046983">
    <property type="term" value="F:protein dimerization activity"/>
    <property type="evidence" value="ECO:0007669"/>
    <property type="project" value="InterPro"/>
</dbReference>
<dbReference type="GO" id="GO:0005254">
    <property type="term" value="F:chloride channel activity"/>
    <property type="evidence" value="ECO:0007669"/>
    <property type="project" value="TreeGrafter"/>
</dbReference>
<dbReference type="PANTHER" id="PTHR12308:SF84">
    <property type="entry name" value="ANOCTAMIN"/>
    <property type="match status" value="1"/>
</dbReference>
<evidence type="ECO:0000256" key="7">
    <source>
        <dbReference type="ARBA" id="ARBA00023180"/>
    </source>
</evidence>
<evidence type="ECO:0000313" key="11">
    <source>
        <dbReference type="EMBL" id="OZC11938.1"/>
    </source>
</evidence>
<keyword evidence="5 8" id="KW-1133">Transmembrane helix</keyword>
<keyword evidence="3" id="KW-1003">Cell membrane</keyword>
<dbReference type="Proteomes" id="UP000242913">
    <property type="component" value="Unassembled WGS sequence"/>
</dbReference>
<feature type="domain" description="Anoctamin transmembrane" evidence="9">
    <location>
        <begin position="421"/>
        <end position="918"/>
    </location>
</feature>
<dbReference type="EMBL" id="KZ269979">
    <property type="protein sequence ID" value="OZC11938.1"/>
    <property type="molecule type" value="Genomic_DNA"/>
</dbReference>
<dbReference type="InterPro" id="IPR032394">
    <property type="entry name" value="Anoct_dimer"/>
</dbReference>
<evidence type="ECO:0000259" key="10">
    <source>
        <dbReference type="Pfam" id="PF16178"/>
    </source>
</evidence>
<feature type="transmembrane region" description="Helical" evidence="8">
    <location>
        <begin position="724"/>
        <end position="746"/>
    </location>
</feature>
<evidence type="ECO:0000256" key="6">
    <source>
        <dbReference type="ARBA" id="ARBA00023136"/>
    </source>
</evidence>